<dbReference type="GO" id="GO:0005770">
    <property type="term" value="C:late endosome"/>
    <property type="evidence" value="ECO:0007669"/>
    <property type="project" value="TreeGrafter"/>
</dbReference>
<feature type="region of interest" description="Disordered" evidence="3">
    <location>
        <begin position="332"/>
        <end position="354"/>
    </location>
</feature>
<dbReference type="GeneID" id="109482128"/>
<gene>
    <name evidence="6" type="primary">LOC109482128</name>
</gene>
<evidence type="ECO:0000256" key="2">
    <source>
        <dbReference type="ARBA" id="ARBA00022490"/>
    </source>
</evidence>
<dbReference type="InterPro" id="IPR036871">
    <property type="entry name" value="PX_dom_sf"/>
</dbReference>
<dbReference type="GO" id="GO:0006622">
    <property type="term" value="P:protein targeting to lysosome"/>
    <property type="evidence" value="ECO:0007669"/>
    <property type="project" value="TreeGrafter"/>
</dbReference>
<dbReference type="GO" id="GO:0008333">
    <property type="term" value="P:endosome to lysosome transport"/>
    <property type="evidence" value="ECO:0007669"/>
    <property type="project" value="TreeGrafter"/>
</dbReference>
<dbReference type="PROSITE" id="PS50195">
    <property type="entry name" value="PX"/>
    <property type="match status" value="1"/>
</dbReference>
<feature type="compositionally biased region" description="Basic and acidic residues" evidence="3">
    <location>
        <begin position="7"/>
        <end position="22"/>
    </location>
</feature>
<feature type="compositionally biased region" description="Low complexity" evidence="3">
    <location>
        <begin position="377"/>
        <end position="388"/>
    </location>
</feature>
<feature type="region of interest" description="Disordered" evidence="3">
    <location>
        <begin position="369"/>
        <end position="401"/>
    </location>
</feature>
<feature type="region of interest" description="Disordered" evidence="3">
    <location>
        <begin position="1"/>
        <end position="103"/>
    </location>
</feature>
<dbReference type="Gene3D" id="3.30.1520.10">
    <property type="entry name" value="Phox-like domain"/>
    <property type="match status" value="2"/>
</dbReference>
<dbReference type="SMART" id="SM00312">
    <property type="entry name" value="PX"/>
    <property type="match status" value="1"/>
</dbReference>
<reference evidence="6" key="1">
    <citation type="submission" date="2025-08" db="UniProtKB">
        <authorList>
            <consortium name="RefSeq"/>
        </authorList>
    </citation>
    <scope>IDENTIFICATION</scope>
    <source>
        <tissue evidence="6">Gonad</tissue>
    </source>
</reference>
<dbReference type="Proteomes" id="UP000515135">
    <property type="component" value="Unplaced"/>
</dbReference>
<dbReference type="AlphaFoldDB" id="A0A6P5A1Z4"/>
<dbReference type="Pfam" id="PF00787">
    <property type="entry name" value="PX"/>
    <property type="match status" value="1"/>
</dbReference>
<dbReference type="SUPFAM" id="SSF64268">
    <property type="entry name" value="PX domain"/>
    <property type="match status" value="1"/>
</dbReference>
<keyword evidence="2" id="KW-0963">Cytoplasm</keyword>
<dbReference type="InterPro" id="IPR001683">
    <property type="entry name" value="PX_dom"/>
</dbReference>
<evidence type="ECO:0000256" key="1">
    <source>
        <dbReference type="ARBA" id="ARBA00004496"/>
    </source>
</evidence>
<keyword evidence="5" id="KW-1185">Reference proteome</keyword>
<name>A0A6P5A1Z4_BRABE</name>
<comment type="subcellular location">
    <subcellularLocation>
        <location evidence="1">Cytoplasm</location>
    </subcellularLocation>
</comment>
<proteinExistence type="predicted"/>
<dbReference type="PANTHER" id="PTHR22999:SF23">
    <property type="entry name" value="SORTING NEXIN-16"/>
    <property type="match status" value="1"/>
</dbReference>
<organism evidence="5 6">
    <name type="scientific">Branchiostoma belcheri</name>
    <name type="common">Amphioxus</name>
    <dbReference type="NCBI Taxonomy" id="7741"/>
    <lineage>
        <taxon>Eukaryota</taxon>
        <taxon>Metazoa</taxon>
        <taxon>Chordata</taxon>
        <taxon>Cephalochordata</taxon>
        <taxon>Leptocardii</taxon>
        <taxon>Amphioxiformes</taxon>
        <taxon>Branchiostomatidae</taxon>
        <taxon>Branchiostoma</taxon>
    </lineage>
</organism>
<feature type="compositionally biased region" description="Acidic residues" evidence="3">
    <location>
        <begin position="43"/>
        <end position="61"/>
    </location>
</feature>
<dbReference type="PANTHER" id="PTHR22999">
    <property type="entry name" value="PX SERINE/THREONINE KINASE PXK"/>
    <property type="match status" value="1"/>
</dbReference>
<dbReference type="GO" id="GO:0045022">
    <property type="term" value="P:early endosome to late endosome transport"/>
    <property type="evidence" value="ECO:0007669"/>
    <property type="project" value="TreeGrafter"/>
</dbReference>
<evidence type="ECO:0000256" key="3">
    <source>
        <dbReference type="SAM" id="MobiDB-lite"/>
    </source>
</evidence>
<evidence type="ECO:0000259" key="4">
    <source>
        <dbReference type="PROSITE" id="PS50195"/>
    </source>
</evidence>
<feature type="domain" description="PX" evidence="4">
    <location>
        <begin position="122"/>
        <end position="260"/>
    </location>
</feature>
<feature type="compositionally biased region" description="Polar residues" evidence="3">
    <location>
        <begin position="341"/>
        <end position="350"/>
    </location>
</feature>
<dbReference type="KEGG" id="bbel:109482128"/>
<evidence type="ECO:0000313" key="5">
    <source>
        <dbReference type="Proteomes" id="UP000515135"/>
    </source>
</evidence>
<dbReference type="GO" id="GO:0005769">
    <property type="term" value="C:early endosome"/>
    <property type="evidence" value="ECO:0007669"/>
    <property type="project" value="TreeGrafter"/>
</dbReference>
<accession>A0A6P5A1Z4</accession>
<dbReference type="InterPro" id="IPR051837">
    <property type="entry name" value="SortingNexin/PXDomain-PKLike"/>
</dbReference>
<sequence>MQPAGMRRQDNPHRTVEGRRTSDSPSRSSPLPTSPYPPTADSSEVETDDPNNGDSEVEPEVAVDAVSIVESEGTDRTPSPSDVEGLPPTAASSMLDCSETSSQHEFSYHTHQIQTSPLSEEFEGLRVPIVGYEIMEQRARYTLFKIHVQVEADEGWFVFRRYSDFQRLNEKLKARFPGYRFGLCDDEENNDGVMGKLRNLFPTFRLALPPKRWFKDNFDPNFLEDRILGLQAFVNNVIGHVDIVDSDPVREFFCLDDPPDPLDRLEESRGRNFTTSGNFSHSVEIQVAPLQALCESLEECVYNLRREVLEKNHEVEALKAELARSKARQEELERRLGLGGQSHSPAQGSEGSLAEADFPSAIEADQGQIHDQTANNTSSVTLSSLQSSENRMVSRRSELPSPLSPIEKFGSTFRGMFNNFLKSPATNAPEPSAGVRWKRGAVQISPTEQGPHTPPSVSVTGMMRRCCGGWSLLGAMGPWVC</sequence>
<dbReference type="GO" id="GO:0035091">
    <property type="term" value="F:phosphatidylinositol binding"/>
    <property type="evidence" value="ECO:0007669"/>
    <property type="project" value="InterPro"/>
</dbReference>
<protein>
    <submittedName>
        <fullName evidence="6">Sorting nexin-16-like isoform X1</fullName>
    </submittedName>
</protein>
<dbReference type="RefSeq" id="XP_019640379.1">
    <property type="nucleotide sequence ID" value="XM_019784820.1"/>
</dbReference>
<evidence type="ECO:0000313" key="6">
    <source>
        <dbReference type="RefSeq" id="XP_019640379.1"/>
    </source>
</evidence>
<dbReference type="OrthoDB" id="76516at2759"/>